<organism evidence="1 2">
    <name type="scientific">Halomicrobium zhouii</name>
    <dbReference type="NCBI Taxonomy" id="767519"/>
    <lineage>
        <taxon>Archaea</taxon>
        <taxon>Methanobacteriati</taxon>
        <taxon>Methanobacteriota</taxon>
        <taxon>Stenosarchaea group</taxon>
        <taxon>Halobacteria</taxon>
        <taxon>Halobacteriales</taxon>
        <taxon>Haloarculaceae</taxon>
        <taxon>Halomicrobium</taxon>
    </lineage>
</organism>
<dbReference type="AlphaFoldDB" id="A0A1I6M4X5"/>
<keyword evidence="2" id="KW-1185">Reference proteome</keyword>
<dbReference type="EMBL" id="FOZK01000004">
    <property type="protein sequence ID" value="SFS10703.1"/>
    <property type="molecule type" value="Genomic_DNA"/>
</dbReference>
<dbReference type="Proteomes" id="UP000199062">
    <property type="component" value="Unassembled WGS sequence"/>
</dbReference>
<evidence type="ECO:0000313" key="1">
    <source>
        <dbReference type="EMBL" id="SFS10703.1"/>
    </source>
</evidence>
<dbReference type="OrthoDB" id="321964at2157"/>
<sequence length="64" mass="7127">MSSNWQRVPEDPDPRQDLGYDIEDLTVVESPTESHVVFLPAAESHLDDEAFIIADADAVCTPDR</sequence>
<accession>A0A1I6M4X5</accession>
<name>A0A1I6M4X5_9EURY</name>
<proteinExistence type="predicted"/>
<dbReference type="STRING" id="767519.SAMN05216559_3787"/>
<evidence type="ECO:0000313" key="2">
    <source>
        <dbReference type="Proteomes" id="UP000199062"/>
    </source>
</evidence>
<reference evidence="1 2" key="1">
    <citation type="submission" date="2016-10" db="EMBL/GenBank/DDBJ databases">
        <authorList>
            <person name="de Groot N.N."/>
        </authorList>
    </citation>
    <scope>NUCLEOTIDE SEQUENCE [LARGE SCALE GENOMIC DNA]</scope>
    <source>
        <strain evidence="1 2">CGMCC 1.10457</strain>
    </source>
</reference>
<gene>
    <name evidence="1" type="ORF">SAMN05216559_3787</name>
</gene>
<protein>
    <submittedName>
        <fullName evidence="1">Uncharacterized protein</fullName>
    </submittedName>
</protein>